<evidence type="ECO:0000256" key="2">
    <source>
        <dbReference type="ARBA" id="ARBA00022801"/>
    </source>
</evidence>
<dbReference type="CDD" id="cd08963">
    <property type="entry name" value="L-asparaginase_I"/>
    <property type="match status" value="1"/>
</dbReference>
<dbReference type="EC" id="3.5.1.1" evidence="1"/>
<keyword evidence="9" id="KW-1185">Reference proteome</keyword>
<dbReference type="SMART" id="SM00870">
    <property type="entry name" value="Asparaginase"/>
    <property type="match status" value="1"/>
</dbReference>
<organism evidence="8 9">
    <name type="scientific">Necator americanus</name>
    <name type="common">Human hookworm</name>
    <dbReference type="NCBI Taxonomy" id="51031"/>
    <lineage>
        <taxon>Eukaryota</taxon>
        <taxon>Metazoa</taxon>
        <taxon>Ecdysozoa</taxon>
        <taxon>Nematoda</taxon>
        <taxon>Chromadorea</taxon>
        <taxon>Rhabditida</taxon>
        <taxon>Rhabditina</taxon>
        <taxon>Rhabditomorpha</taxon>
        <taxon>Strongyloidea</taxon>
        <taxon>Ancylostomatidae</taxon>
        <taxon>Bunostominae</taxon>
        <taxon>Necator</taxon>
    </lineage>
</organism>
<evidence type="ECO:0000259" key="7">
    <source>
        <dbReference type="Pfam" id="PF17763"/>
    </source>
</evidence>
<dbReference type="PANTHER" id="PTHR11707:SF28">
    <property type="entry name" value="60 KDA LYSOPHOSPHOLIPASE"/>
    <property type="match status" value="1"/>
</dbReference>
<name>A0ABR1DWA7_NECAM</name>
<protein>
    <recommendedName>
        <fullName evidence="1">asparaginase</fullName>
        <ecNumber evidence="1">3.5.1.1</ecNumber>
    </recommendedName>
</protein>
<dbReference type="PIRSF" id="PIRSF500176">
    <property type="entry name" value="L_ASNase"/>
    <property type="match status" value="1"/>
</dbReference>
<dbReference type="Pfam" id="PF12796">
    <property type="entry name" value="Ank_2"/>
    <property type="match status" value="2"/>
</dbReference>
<evidence type="ECO:0000313" key="9">
    <source>
        <dbReference type="Proteomes" id="UP001303046"/>
    </source>
</evidence>
<dbReference type="InterPro" id="IPR040919">
    <property type="entry name" value="Asparaginase_C"/>
</dbReference>
<dbReference type="Proteomes" id="UP001303046">
    <property type="component" value="Unassembled WGS sequence"/>
</dbReference>
<dbReference type="PROSITE" id="PS50297">
    <property type="entry name" value="ANK_REP_REGION"/>
    <property type="match status" value="2"/>
</dbReference>
<dbReference type="PROSITE" id="PS00917">
    <property type="entry name" value="ASN_GLN_ASE_2"/>
    <property type="match status" value="1"/>
</dbReference>
<dbReference type="Gene3D" id="3.40.50.40">
    <property type="match status" value="1"/>
</dbReference>
<feature type="compositionally biased region" description="Low complexity" evidence="5">
    <location>
        <begin position="144"/>
        <end position="162"/>
    </location>
</feature>
<dbReference type="InterPro" id="IPR036152">
    <property type="entry name" value="Asp/glu_Ase-like_sf"/>
</dbReference>
<feature type="domain" description="L-asparaginase N-terminal" evidence="6">
    <location>
        <begin position="221"/>
        <end position="432"/>
    </location>
</feature>
<dbReference type="InterPro" id="IPR027473">
    <property type="entry name" value="L-asparaginase_C"/>
</dbReference>
<dbReference type="InterPro" id="IPR006034">
    <property type="entry name" value="Asparaginase/glutaminase-like"/>
</dbReference>
<dbReference type="InterPro" id="IPR036770">
    <property type="entry name" value="Ankyrin_rpt-contain_sf"/>
</dbReference>
<sequence>MDLLRRQRTNSMTQRDNDDFAKLTTPLQQGLLSSAFIGSRGSCGRAADIMLRDPLPPVSPRRLLLHGASHSAEIYDEDLPESFYFSPRLISALSAKYRDQLPLEQHHRRLIQMASAAIPIIQRYDVNGERKTSEFERCPAKGRSPPTQQSSPPMMMGASSPKKPLDESHTPKLLKIHDGNIMRNVSATDFRDFTENLVHDLHDTKAAPTSIDAPSALPEARVLCLYTGGTIGMRSHDGVYSPQAGYLPAVIRTIPPLNDKTFIEKNFGSSPVKPYSLPPVRHMKKRVVYWIVEYEPLLDSCDMTFDDWIRVATDIKKAYHNYDGFVVLHGTDTLAYTASALSFMMENLGKPVIITGSQIPVAEVRSDGMENLIGALIIAGNFDIPEVCVYFNNKLMRGNRTIKLDNAALEAFDSPNMQPLAKMNIKIQVNYDSIFRTPYINPFTVHDNLCRDVGLLRIFPSMSIDSVRAFLKPPTKGVILQTFGAGNMPTKRKDIIDALREAIKGGCFVVNCSQCLKGQVDVNYATGKILYDIGVIPGSDMTSEAAMAKLCYVLGKDEWDHETKRMMLQTNLRGEMTVTNENVGMRELDIIPHIAKCLRLSSGNEVQLIRDTILPPLFCNAAKTNKPEILKNIKEAGVNFSTPDYNLRTALHVAASNGNLEAVRYLLSIGANVHAKDLFAYNPLLCAVKAKSRKCVEEIRQAGGIIDIPQFKLGVDLCLAAAHGDIEQLQCWAAAGSELIETDYDKRTALHVAVSHYQVDTVRYLLEQGMDPHVVDEFGTTPLSVAKEKNFQEIIELLEAAAAKRGSSENSGSAEICRANMIGEFIAGNHM</sequence>
<dbReference type="EMBL" id="JAVFWL010000005">
    <property type="protein sequence ID" value="KAK6754689.1"/>
    <property type="molecule type" value="Genomic_DNA"/>
</dbReference>
<proteinExistence type="predicted"/>
<dbReference type="PROSITE" id="PS50088">
    <property type="entry name" value="ANK_REPEAT"/>
    <property type="match status" value="2"/>
</dbReference>
<evidence type="ECO:0000313" key="8">
    <source>
        <dbReference type="EMBL" id="KAK6754689.1"/>
    </source>
</evidence>
<dbReference type="Pfam" id="PF00710">
    <property type="entry name" value="Asparaginase"/>
    <property type="match status" value="1"/>
</dbReference>
<dbReference type="NCBIfam" id="TIGR00519">
    <property type="entry name" value="asnASE_I"/>
    <property type="match status" value="1"/>
</dbReference>
<feature type="domain" description="Asparaginase/glutaminase C-terminal" evidence="7">
    <location>
        <begin position="452"/>
        <end position="567"/>
    </location>
</feature>
<evidence type="ECO:0000256" key="4">
    <source>
        <dbReference type="PROSITE-ProRule" id="PRU10100"/>
    </source>
</evidence>
<evidence type="ECO:0000256" key="1">
    <source>
        <dbReference type="ARBA" id="ARBA00012920"/>
    </source>
</evidence>
<gene>
    <name evidence="8" type="primary">Necator_chrV.g18378</name>
    <name evidence="8" type="ORF">RB195_013587</name>
</gene>
<evidence type="ECO:0000256" key="5">
    <source>
        <dbReference type="SAM" id="MobiDB-lite"/>
    </source>
</evidence>
<feature type="region of interest" description="Disordered" evidence="5">
    <location>
        <begin position="131"/>
        <end position="167"/>
    </location>
</feature>
<comment type="caution">
    <text evidence="8">The sequence shown here is derived from an EMBL/GenBank/DDBJ whole genome shotgun (WGS) entry which is preliminary data.</text>
</comment>
<accession>A0ABR1DWA7</accession>
<dbReference type="InterPro" id="IPR002110">
    <property type="entry name" value="Ankyrin_rpt"/>
</dbReference>
<feature type="repeat" description="ANK" evidence="3">
    <location>
        <begin position="745"/>
        <end position="777"/>
    </location>
</feature>
<dbReference type="InterPro" id="IPR006033">
    <property type="entry name" value="AsnA_fam"/>
</dbReference>
<dbReference type="SUPFAM" id="SSF48403">
    <property type="entry name" value="Ankyrin repeat"/>
    <property type="match status" value="1"/>
</dbReference>
<dbReference type="InterPro" id="IPR041725">
    <property type="entry name" value="L-asparaginase_I"/>
</dbReference>
<dbReference type="PROSITE" id="PS51732">
    <property type="entry name" value="ASN_GLN_ASE_3"/>
    <property type="match status" value="1"/>
</dbReference>
<dbReference type="InterPro" id="IPR037152">
    <property type="entry name" value="L-asparaginase_N_sf"/>
</dbReference>
<keyword evidence="2" id="KW-0378">Hydrolase</keyword>
<dbReference type="SFLD" id="SFLDS00057">
    <property type="entry name" value="Glutaminase/Asparaginase"/>
    <property type="match status" value="1"/>
</dbReference>
<reference evidence="8 9" key="1">
    <citation type="submission" date="2023-08" db="EMBL/GenBank/DDBJ databases">
        <title>A Necator americanus chromosomal reference genome.</title>
        <authorList>
            <person name="Ilik V."/>
            <person name="Petrzelkova K.J."/>
            <person name="Pardy F."/>
            <person name="Fuh T."/>
            <person name="Niatou-Singa F.S."/>
            <person name="Gouil Q."/>
            <person name="Baker L."/>
            <person name="Ritchie M.E."/>
            <person name="Jex A.R."/>
            <person name="Gazzola D."/>
            <person name="Li H."/>
            <person name="Toshio Fujiwara R."/>
            <person name="Zhan B."/>
            <person name="Aroian R.V."/>
            <person name="Pafco B."/>
            <person name="Schwarz E.M."/>
        </authorList>
    </citation>
    <scope>NUCLEOTIDE SEQUENCE [LARGE SCALE GENOMIC DNA]</scope>
    <source>
        <strain evidence="8 9">Aroian</strain>
        <tissue evidence="8">Whole animal</tissue>
    </source>
</reference>
<feature type="repeat" description="ANK" evidence="3">
    <location>
        <begin position="646"/>
        <end position="678"/>
    </location>
</feature>
<dbReference type="InterPro" id="IPR027475">
    <property type="entry name" value="Asparaginase/glutaminase_AS2"/>
</dbReference>
<dbReference type="PIRSF" id="PIRSF001220">
    <property type="entry name" value="L-ASNase_gatD"/>
    <property type="match status" value="1"/>
</dbReference>
<dbReference type="PRINTS" id="PR00139">
    <property type="entry name" value="ASNGLNASE"/>
</dbReference>
<dbReference type="SMART" id="SM00248">
    <property type="entry name" value="ANK"/>
    <property type="match status" value="3"/>
</dbReference>
<evidence type="ECO:0000256" key="3">
    <source>
        <dbReference type="PROSITE-ProRule" id="PRU00023"/>
    </source>
</evidence>
<feature type="active site" evidence="4">
    <location>
        <position position="331"/>
    </location>
</feature>
<keyword evidence="3" id="KW-0040">ANK repeat</keyword>
<evidence type="ECO:0000259" key="6">
    <source>
        <dbReference type="Pfam" id="PF00710"/>
    </source>
</evidence>
<dbReference type="Pfam" id="PF17763">
    <property type="entry name" value="Asparaginase_C"/>
    <property type="match status" value="1"/>
</dbReference>
<dbReference type="SUPFAM" id="SSF53774">
    <property type="entry name" value="Glutaminase/Asparaginase"/>
    <property type="match status" value="1"/>
</dbReference>
<dbReference type="Gene3D" id="1.25.40.20">
    <property type="entry name" value="Ankyrin repeat-containing domain"/>
    <property type="match status" value="2"/>
</dbReference>
<dbReference type="PANTHER" id="PTHR11707">
    <property type="entry name" value="L-ASPARAGINASE"/>
    <property type="match status" value="1"/>
</dbReference>
<dbReference type="InterPro" id="IPR027474">
    <property type="entry name" value="L-asparaginase_N"/>
</dbReference>
<dbReference type="Gene3D" id="3.40.50.1170">
    <property type="entry name" value="L-asparaginase, N-terminal domain"/>
    <property type="match status" value="1"/>
</dbReference>